<accession>A0A1R3JIE7</accession>
<evidence type="ECO:0000313" key="3">
    <source>
        <dbReference type="Proteomes" id="UP000188268"/>
    </source>
</evidence>
<name>A0A1R3JIE7_COCAP</name>
<proteinExistence type="predicted"/>
<feature type="region of interest" description="Disordered" evidence="1">
    <location>
        <begin position="1"/>
        <end position="35"/>
    </location>
</feature>
<evidence type="ECO:0000313" key="2">
    <source>
        <dbReference type="EMBL" id="OMO94626.1"/>
    </source>
</evidence>
<keyword evidence="3" id="KW-1185">Reference proteome</keyword>
<dbReference type="Proteomes" id="UP000188268">
    <property type="component" value="Unassembled WGS sequence"/>
</dbReference>
<feature type="compositionally biased region" description="Polar residues" evidence="1">
    <location>
        <begin position="13"/>
        <end position="35"/>
    </location>
</feature>
<sequence length="35" mass="3780">MKSNKRSDRGTHGETSPRQQGSQAAAGLTKNQRPV</sequence>
<comment type="caution">
    <text evidence="2">The sequence shown here is derived from an EMBL/GenBank/DDBJ whole genome shotgun (WGS) entry which is preliminary data.</text>
</comment>
<protein>
    <submittedName>
        <fullName evidence="2">Uncharacterized protein</fullName>
    </submittedName>
</protein>
<reference evidence="2 3" key="1">
    <citation type="submission" date="2013-09" db="EMBL/GenBank/DDBJ databases">
        <title>Corchorus capsularis genome sequencing.</title>
        <authorList>
            <person name="Alam M."/>
            <person name="Haque M.S."/>
            <person name="Islam M.S."/>
            <person name="Emdad E.M."/>
            <person name="Islam M.M."/>
            <person name="Ahmed B."/>
            <person name="Halim A."/>
            <person name="Hossen Q.M.M."/>
            <person name="Hossain M.Z."/>
            <person name="Ahmed R."/>
            <person name="Khan M.M."/>
            <person name="Islam R."/>
            <person name="Rashid M.M."/>
            <person name="Khan S.A."/>
            <person name="Rahman M.S."/>
            <person name="Alam M."/>
        </authorList>
    </citation>
    <scope>NUCLEOTIDE SEQUENCE [LARGE SCALE GENOMIC DNA]</scope>
    <source>
        <strain evidence="3">cv. CVL-1</strain>
        <tissue evidence="2">Whole seedling</tissue>
    </source>
</reference>
<dbReference type="EMBL" id="AWWV01007804">
    <property type="protein sequence ID" value="OMO94626.1"/>
    <property type="molecule type" value="Genomic_DNA"/>
</dbReference>
<organism evidence="2 3">
    <name type="scientific">Corchorus capsularis</name>
    <name type="common">Jute</name>
    <dbReference type="NCBI Taxonomy" id="210143"/>
    <lineage>
        <taxon>Eukaryota</taxon>
        <taxon>Viridiplantae</taxon>
        <taxon>Streptophyta</taxon>
        <taxon>Embryophyta</taxon>
        <taxon>Tracheophyta</taxon>
        <taxon>Spermatophyta</taxon>
        <taxon>Magnoliopsida</taxon>
        <taxon>eudicotyledons</taxon>
        <taxon>Gunneridae</taxon>
        <taxon>Pentapetalae</taxon>
        <taxon>rosids</taxon>
        <taxon>malvids</taxon>
        <taxon>Malvales</taxon>
        <taxon>Malvaceae</taxon>
        <taxon>Grewioideae</taxon>
        <taxon>Apeibeae</taxon>
        <taxon>Corchorus</taxon>
    </lineage>
</organism>
<dbReference type="AlphaFoldDB" id="A0A1R3JIE7"/>
<dbReference type="Gramene" id="OMO94626">
    <property type="protein sequence ID" value="OMO94626"/>
    <property type="gene ID" value="CCACVL1_05898"/>
</dbReference>
<feature type="compositionally biased region" description="Basic and acidic residues" evidence="1">
    <location>
        <begin position="1"/>
        <end position="12"/>
    </location>
</feature>
<evidence type="ECO:0000256" key="1">
    <source>
        <dbReference type="SAM" id="MobiDB-lite"/>
    </source>
</evidence>
<gene>
    <name evidence="2" type="ORF">CCACVL1_05898</name>
</gene>